<reference evidence="2" key="1">
    <citation type="submission" date="2016-11" db="EMBL/GenBank/DDBJ databases">
        <authorList>
            <person name="Varghese N."/>
            <person name="Submissions S."/>
        </authorList>
    </citation>
    <scope>NUCLEOTIDE SEQUENCE [LARGE SCALE GENOMIC DNA]</scope>
    <source>
        <strain evidence="2">DSM 3071</strain>
    </source>
</reference>
<dbReference type="RefSeq" id="WP_073388059.1">
    <property type="nucleotide sequence ID" value="NZ_FQXK01000020.1"/>
</dbReference>
<dbReference type="Proteomes" id="UP000184278">
    <property type="component" value="Unassembled WGS sequence"/>
</dbReference>
<protein>
    <submittedName>
        <fullName evidence="1">Uncharacterized protein</fullName>
    </submittedName>
</protein>
<keyword evidence="2" id="KW-1185">Reference proteome</keyword>
<organism evidence="1 2">
    <name type="scientific">Butyrivibrio fibrisolvens DSM 3071</name>
    <dbReference type="NCBI Taxonomy" id="1121131"/>
    <lineage>
        <taxon>Bacteria</taxon>
        <taxon>Bacillati</taxon>
        <taxon>Bacillota</taxon>
        <taxon>Clostridia</taxon>
        <taxon>Lachnospirales</taxon>
        <taxon>Lachnospiraceae</taxon>
        <taxon>Butyrivibrio</taxon>
    </lineage>
</organism>
<dbReference type="STRING" id="1121131.SAMN02745229_02395"/>
<dbReference type="EMBL" id="FQXK01000020">
    <property type="protein sequence ID" value="SHI25087.1"/>
    <property type="molecule type" value="Genomic_DNA"/>
</dbReference>
<evidence type="ECO:0000313" key="1">
    <source>
        <dbReference type="EMBL" id="SHI25087.1"/>
    </source>
</evidence>
<dbReference type="AlphaFoldDB" id="A0A1M5ZLA5"/>
<evidence type="ECO:0000313" key="2">
    <source>
        <dbReference type="Proteomes" id="UP000184278"/>
    </source>
</evidence>
<proteinExistence type="predicted"/>
<dbReference type="OrthoDB" id="2002709at2"/>
<name>A0A1M5ZLA5_BUTFI</name>
<gene>
    <name evidence="1" type="ORF">SAMN02745229_02395</name>
</gene>
<accession>A0A1M5ZLA5</accession>
<sequence>MNQMLSVDEAVLAAISELEEYTGWKYVKSQRRLKKKCKDIELVIDFFTSKWNHSYEYAGINAEFSMVYKKLGKLPVQNTVAVYCFRPKEGNDTYWFDISSKDKLVSVIDILKREIDQTALYFAGKFESDREGAVRELLEKHFDEYHVKLAFVAAILGNDAVVQKAHEIYDALSDEERQQVEDYKNGAQTMAWMLNPSNLKYIIDNHLVD</sequence>
<dbReference type="GeneID" id="89510806"/>